<dbReference type="EMBL" id="UINC01000992">
    <property type="protein sequence ID" value="SUZ66719.1"/>
    <property type="molecule type" value="Genomic_DNA"/>
</dbReference>
<evidence type="ECO:0000259" key="1">
    <source>
        <dbReference type="Pfam" id="PF05697"/>
    </source>
</evidence>
<dbReference type="InterPro" id="IPR036611">
    <property type="entry name" value="Trigger_fac_ribosome-bd_sf"/>
</dbReference>
<dbReference type="InterPro" id="IPR005215">
    <property type="entry name" value="Trig_fac"/>
</dbReference>
<dbReference type="GO" id="GO:0003755">
    <property type="term" value="F:peptidyl-prolyl cis-trans isomerase activity"/>
    <property type="evidence" value="ECO:0007669"/>
    <property type="project" value="TreeGrafter"/>
</dbReference>
<dbReference type="GO" id="GO:0043335">
    <property type="term" value="P:protein unfolding"/>
    <property type="evidence" value="ECO:0007669"/>
    <property type="project" value="TreeGrafter"/>
</dbReference>
<dbReference type="GO" id="GO:0051083">
    <property type="term" value="P:'de novo' cotranslational protein folding"/>
    <property type="evidence" value="ECO:0007669"/>
    <property type="project" value="TreeGrafter"/>
</dbReference>
<dbReference type="GO" id="GO:0044183">
    <property type="term" value="F:protein folding chaperone"/>
    <property type="evidence" value="ECO:0007669"/>
    <property type="project" value="TreeGrafter"/>
</dbReference>
<dbReference type="SUPFAM" id="SSF109998">
    <property type="entry name" value="Triger factor/SurA peptide-binding domain-like"/>
    <property type="match status" value="1"/>
</dbReference>
<dbReference type="InterPro" id="IPR027304">
    <property type="entry name" value="Trigger_fact/SurA_dom_sf"/>
</dbReference>
<dbReference type="InterPro" id="IPR037041">
    <property type="entry name" value="Trigger_fac_C_sf"/>
</dbReference>
<dbReference type="InterPro" id="IPR008881">
    <property type="entry name" value="Trigger_fac_ribosome-bd_bac"/>
</dbReference>
<dbReference type="PANTHER" id="PTHR30560:SF3">
    <property type="entry name" value="TRIGGER FACTOR-LIKE PROTEIN TIG, CHLOROPLASTIC"/>
    <property type="match status" value="1"/>
</dbReference>
<dbReference type="Pfam" id="PF05697">
    <property type="entry name" value="Trigger_N"/>
    <property type="match status" value="1"/>
</dbReference>
<proteinExistence type="predicted"/>
<sequence>MKITRKDIDKLNSVLTIDIVKKDYESNVDKVLIDYKKRANIPGFRKGHTPIGLIKKQYGLSVKVDEVNKLMQKTLNDFLTKENLAILGNPIPKENLKLDWNSDEMSFEFELGLSPDFEVCFDNNKAIDLYEIEADKKMIDSQITNIQSQYGKLVSKLNVEDGFELNGIFKNSELEVENSSTFQLKNIKGKLNIDSIKKMKIGESIVLKTKGLFNEESDLTFHLKLNENNKDQISDVEFSLNEINERIPADLDQDLFDKLFGKDKIKSVAELRRKLKEDAEKNFLNQADQKLLNDVTEYLIDNTKFNLPHTFLKKWMQRAGEKKLSKEEADAEYEKSEKGLRYQLIESKIIEKNEIKIDLDQIKNFSKELIKNQMKQYGQLNPDEKELESISQRILSNKDEVKKISDQLLSQKLISLFKSELKFKTNKVSYEKFLEMAYSKN</sequence>
<dbReference type="PANTHER" id="PTHR30560">
    <property type="entry name" value="TRIGGER FACTOR CHAPERONE AND PEPTIDYL-PROLYL CIS/TRANS ISOMERASE"/>
    <property type="match status" value="1"/>
</dbReference>
<dbReference type="SUPFAM" id="SSF102735">
    <property type="entry name" value="Trigger factor ribosome-binding domain"/>
    <property type="match status" value="1"/>
</dbReference>
<accession>A0A381PKY7</accession>
<reference evidence="2" key="1">
    <citation type="submission" date="2018-05" db="EMBL/GenBank/DDBJ databases">
        <authorList>
            <person name="Lanie J.A."/>
            <person name="Ng W.-L."/>
            <person name="Kazmierczak K.M."/>
            <person name="Andrzejewski T.M."/>
            <person name="Davidsen T.M."/>
            <person name="Wayne K.J."/>
            <person name="Tettelin H."/>
            <person name="Glass J.I."/>
            <person name="Rusch D."/>
            <person name="Podicherti R."/>
            <person name="Tsui H.-C.T."/>
            <person name="Winkler M.E."/>
        </authorList>
    </citation>
    <scope>NUCLEOTIDE SEQUENCE</scope>
</reference>
<dbReference type="AlphaFoldDB" id="A0A381PKY7"/>
<dbReference type="Gene3D" id="3.30.70.1050">
    <property type="entry name" value="Trigger factor ribosome-binding domain"/>
    <property type="match status" value="1"/>
</dbReference>
<protein>
    <recommendedName>
        <fullName evidence="1">Trigger factor ribosome-binding bacterial domain-containing protein</fullName>
    </recommendedName>
</protein>
<feature type="domain" description="Trigger factor ribosome-binding bacterial" evidence="1">
    <location>
        <begin position="1"/>
        <end position="146"/>
    </location>
</feature>
<name>A0A381PKY7_9ZZZZ</name>
<dbReference type="Gene3D" id="1.10.3120.10">
    <property type="entry name" value="Trigger factor, C-terminal domain"/>
    <property type="match status" value="1"/>
</dbReference>
<gene>
    <name evidence="2" type="ORF">METZ01_LOCUS19573</name>
</gene>
<dbReference type="GO" id="GO:0015031">
    <property type="term" value="P:protein transport"/>
    <property type="evidence" value="ECO:0007669"/>
    <property type="project" value="InterPro"/>
</dbReference>
<evidence type="ECO:0000313" key="2">
    <source>
        <dbReference type="EMBL" id="SUZ66719.1"/>
    </source>
</evidence>
<dbReference type="GO" id="GO:0043022">
    <property type="term" value="F:ribosome binding"/>
    <property type="evidence" value="ECO:0007669"/>
    <property type="project" value="TreeGrafter"/>
</dbReference>
<organism evidence="2">
    <name type="scientific">marine metagenome</name>
    <dbReference type="NCBI Taxonomy" id="408172"/>
    <lineage>
        <taxon>unclassified sequences</taxon>
        <taxon>metagenomes</taxon>
        <taxon>ecological metagenomes</taxon>
    </lineage>
</organism>